<feature type="transmembrane region" description="Helical" evidence="1">
    <location>
        <begin position="97"/>
        <end position="115"/>
    </location>
</feature>
<dbReference type="GO" id="GO:0016747">
    <property type="term" value="F:acyltransferase activity, transferring groups other than amino-acyl groups"/>
    <property type="evidence" value="ECO:0007669"/>
    <property type="project" value="InterPro"/>
</dbReference>
<organism evidence="3 4">
    <name type="scientific">Methylophaga sulfidovorans</name>
    <dbReference type="NCBI Taxonomy" id="45496"/>
    <lineage>
        <taxon>Bacteria</taxon>
        <taxon>Pseudomonadati</taxon>
        <taxon>Pseudomonadota</taxon>
        <taxon>Gammaproteobacteria</taxon>
        <taxon>Thiotrichales</taxon>
        <taxon>Piscirickettsiaceae</taxon>
        <taxon>Methylophaga</taxon>
    </lineage>
</organism>
<dbReference type="EMBL" id="FOSH01000017">
    <property type="protein sequence ID" value="SFK62779.1"/>
    <property type="molecule type" value="Genomic_DNA"/>
</dbReference>
<protein>
    <submittedName>
        <fullName evidence="3">Acyltransferase family protein</fullName>
    </submittedName>
</protein>
<keyword evidence="3" id="KW-0808">Transferase</keyword>
<proteinExistence type="predicted"/>
<keyword evidence="1" id="KW-0472">Membrane</keyword>
<evidence type="ECO:0000256" key="1">
    <source>
        <dbReference type="SAM" id="Phobius"/>
    </source>
</evidence>
<dbReference type="OrthoDB" id="9816048at2"/>
<sequence>MTTTYGLSYRETGTYTSYLWKRFKRLVLPVWLFLTGYFLSVYFVNNSDTQVNIRTIFDSFTLLGGIGYVWIIRVFLIVALIAPFIYKINKNIDSIRLFYLFVLVAVFSWEVLRYISYGYINHGFLKYIALVTHYAIPYGLVYLLGLRMLVMSNRALVVTILSALFILVTYGIILYLKEGHVVLTQAMKYPPSVYYLSYAIFVSALLWLFAERILNVISYLRFENIMLFISQNSIWIYLWHIPFIKYLDTNFVAKYGCVYIGATCIAFLQVWIVSNVLIPKVRNKTTIKNIKMILTG</sequence>
<keyword evidence="1" id="KW-1133">Transmembrane helix</keyword>
<dbReference type="RefSeq" id="WP_091715282.1">
    <property type="nucleotide sequence ID" value="NZ_FOSH01000017.1"/>
</dbReference>
<accession>A0A1I4B4E6</accession>
<dbReference type="STRING" id="45496.SAMN04488079_1171"/>
<feature type="transmembrane region" description="Helical" evidence="1">
    <location>
        <begin position="127"/>
        <end position="144"/>
    </location>
</feature>
<feature type="transmembrane region" description="Helical" evidence="1">
    <location>
        <begin position="192"/>
        <end position="210"/>
    </location>
</feature>
<feature type="transmembrane region" description="Helical" evidence="1">
    <location>
        <begin position="65"/>
        <end position="85"/>
    </location>
</feature>
<feature type="domain" description="Acyltransferase 3" evidence="2">
    <location>
        <begin position="7"/>
        <end position="272"/>
    </location>
</feature>
<evidence type="ECO:0000313" key="4">
    <source>
        <dbReference type="Proteomes" id="UP000198924"/>
    </source>
</evidence>
<keyword evidence="4" id="KW-1185">Reference proteome</keyword>
<gene>
    <name evidence="3" type="ORF">SAMN04488079_1171</name>
</gene>
<feature type="transmembrane region" description="Helical" evidence="1">
    <location>
        <begin position="156"/>
        <end position="176"/>
    </location>
</feature>
<feature type="transmembrane region" description="Helical" evidence="1">
    <location>
        <begin position="26"/>
        <end position="45"/>
    </location>
</feature>
<dbReference type="InterPro" id="IPR002656">
    <property type="entry name" value="Acyl_transf_3_dom"/>
</dbReference>
<feature type="transmembrane region" description="Helical" evidence="1">
    <location>
        <begin position="252"/>
        <end position="278"/>
    </location>
</feature>
<name>A0A1I4B4E6_9GAMM</name>
<feature type="transmembrane region" description="Helical" evidence="1">
    <location>
        <begin position="222"/>
        <end position="240"/>
    </location>
</feature>
<dbReference type="Proteomes" id="UP000198924">
    <property type="component" value="Unassembled WGS sequence"/>
</dbReference>
<reference evidence="4" key="1">
    <citation type="submission" date="2016-10" db="EMBL/GenBank/DDBJ databases">
        <authorList>
            <person name="Varghese N."/>
            <person name="Submissions S."/>
        </authorList>
    </citation>
    <scope>NUCLEOTIDE SEQUENCE [LARGE SCALE GENOMIC DNA]</scope>
    <source>
        <strain evidence="4">DSM 11578</strain>
    </source>
</reference>
<evidence type="ECO:0000259" key="2">
    <source>
        <dbReference type="Pfam" id="PF01757"/>
    </source>
</evidence>
<dbReference type="AlphaFoldDB" id="A0A1I4B4E6"/>
<evidence type="ECO:0000313" key="3">
    <source>
        <dbReference type="EMBL" id="SFK62779.1"/>
    </source>
</evidence>
<keyword evidence="1" id="KW-0812">Transmembrane</keyword>
<dbReference type="Pfam" id="PF01757">
    <property type="entry name" value="Acyl_transf_3"/>
    <property type="match status" value="1"/>
</dbReference>
<keyword evidence="3" id="KW-0012">Acyltransferase</keyword>